<name>X1NT26_9ZZZZ</name>
<gene>
    <name evidence="2" type="ORF">S06H3_59072</name>
</gene>
<protein>
    <recommendedName>
        <fullName evidence="3">Nuclease associated modular domain-containing protein</fullName>
    </recommendedName>
</protein>
<accession>X1NT26</accession>
<dbReference type="EMBL" id="BARV01038323">
    <property type="protein sequence ID" value="GAI47187.1"/>
    <property type="molecule type" value="Genomic_DNA"/>
</dbReference>
<dbReference type="AlphaFoldDB" id="X1NT26"/>
<evidence type="ECO:0008006" key="3">
    <source>
        <dbReference type="Google" id="ProtNLM"/>
    </source>
</evidence>
<feature type="non-terminal residue" evidence="2">
    <location>
        <position position="74"/>
    </location>
</feature>
<sequence length="74" mass="8280">MFVAAGQRGAKARKEVLGKKRGKSAAAKERWQDPEYQAKRSAAMKAAWQDPEYRAKQSAAHASLSGRRHKKKEV</sequence>
<comment type="caution">
    <text evidence="2">The sequence shown here is derived from an EMBL/GenBank/DDBJ whole genome shotgun (WGS) entry which is preliminary data.</text>
</comment>
<evidence type="ECO:0000313" key="2">
    <source>
        <dbReference type="EMBL" id="GAI47187.1"/>
    </source>
</evidence>
<feature type="region of interest" description="Disordered" evidence="1">
    <location>
        <begin position="1"/>
        <end position="74"/>
    </location>
</feature>
<reference evidence="2" key="1">
    <citation type="journal article" date="2014" name="Front. Microbiol.">
        <title>High frequency of phylogenetically diverse reductive dehalogenase-homologous genes in deep subseafloor sedimentary metagenomes.</title>
        <authorList>
            <person name="Kawai M."/>
            <person name="Futagami T."/>
            <person name="Toyoda A."/>
            <person name="Takaki Y."/>
            <person name="Nishi S."/>
            <person name="Hori S."/>
            <person name="Arai W."/>
            <person name="Tsubouchi T."/>
            <person name="Morono Y."/>
            <person name="Uchiyama I."/>
            <person name="Ito T."/>
            <person name="Fujiyama A."/>
            <person name="Inagaki F."/>
            <person name="Takami H."/>
        </authorList>
    </citation>
    <scope>NUCLEOTIDE SEQUENCE</scope>
    <source>
        <strain evidence="2">Expedition CK06-06</strain>
    </source>
</reference>
<organism evidence="2">
    <name type="scientific">marine sediment metagenome</name>
    <dbReference type="NCBI Taxonomy" id="412755"/>
    <lineage>
        <taxon>unclassified sequences</taxon>
        <taxon>metagenomes</taxon>
        <taxon>ecological metagenomes</taxon>
    </lineage>
</organism>
<feature type="compositionally biased region" description="Basic and acidic residues" evidence="1">
    <location>
        <begin position="26"/>
        <end position="38"/>
    </location>
</feature>
<evidence type="ECO:0000256" key="1">
    <source>
        <dbReference type="SAM" id="MobiDB-lite"/>
    </source>
</evidence>
<proteinExistence type="predicted"/>